<reference evidence="1" key="1">
    <citation type="submission" date="2018-10" db="EMBL/GenBank/DDBJ databases">
        <title>Hidden diversity of soil giant viruses.</title>
        <authorList>
            <person name="Schulz F."/>
            <person name="Alteio L."/>
            <person name="Goudeau D."/>
            <person name="Ryan E.M."/>
            <person name="Malmstrom R.R."/>
            <person name="Blanchard J."/>
            <person name="Woyke T."/>
        </authorList>
    </citation>
    <scope>NUCLEOTIDE SEQUENCE</scope>
    <source>
        <strain evidence="1">EDV1</strain>
    </source>
</reference>
<protein>
    <submittedName>
        <fullName evidence="1">Uncharacterized protein</fullName>
    </submittedName>
</protein>
<evidence type="ECO:0000313" key="1">
    <source>
        <dbReference type="EMBL" id="AYV78850.1"/>
    </source>
</evidence>
<organism evidence="1">
    <name type="scientific">Edafosvirus sp</name>
    <dbReference type="NCBI Taxonomy" id="2487765"/>
    <lineage>
        <taxon>Viruses</taxon>
        <taxon>Varidnaviria</taxon>
        <taxon>Bamfordvirae</taxon>
        <taxon>Nucleocytoviricota</taxon>
        <taxon>Megaviricetes</taxon>
        <taxon>Imitervirales</taxon>
        <taxon>Mimiviridae</taxon>
        <taxon>Klosneuvirinae</taxon>
    </lineage>
</organism>
<name>A0A3G4ZVF0_9VIRU</name>
<accession>A0A3G4ZVF0</accession>
<gene>
    <name evidence="1" type="ORF">Edafosvirus39_3</name>
</gene>
<dbReference type="EMBL" id="MK072104">
    <property type="protein sequence ID" value="AYV78850.1"/>
    <property type="molecule type" value="Genomic_DNA"/>
</dbReference>
<proteinExistence type="predicted"/>
<sequence length="291" mass="32623">MTSIVPKKLAIYYGIPSLVNNSNSSITSAVNTFKQYDLLVLGDGPEVPSHQDHNNTISIINDANMINTQVYGYIDSTISISSFTTKVSQWKAMGNVKGIFCDRFGYDFNVTRTKQNSILNLVHSNNLKAFVDAWNPDDVFSSQIQNPNNLTGTATVIKNTDIYLAQSYQIINGDYQDPTFWKAKADKMQSYKQTFGTLMACVTTYDTRAYDQTKADYAYYSCILYNFDSWGFGEYLYSAPSSLLPFRPRKDVLGTKFVNDITLPAGGVYDRNVNIGIHIDTYTHTVSNVTS</sequence>